<keyword evidence="2" id="KW-0326">Glycosidase</keyword>
<dbReference type="Gene3D" id="2.60.40.10">
    <property type="entry name" value="Immunoglobulins"/>
    <property type="match status" value="1"/>
</dbReference>
<dbReference type="InterPro" id="IPR006047">
    <property type="entry name" value="GH13_cat_dom"/>
</dbReference>
<comment type="caution">
    <text evidence="4">The sequence shown here is derived from an EMBL/GenBank/DDBJ whole genome shotgun (WGS) entry which is preliminary data.</text>
</comment>
<proteinExistence type="predicted"/>
<evidence type="ECO:0000256" key="1">
    <source>
        <dbReference type="ARBA" id="ARBA00022801"/>
    </source>
</evidence>
<dbReference type="Gene3D" id="3.90.400.10">
    <property type="entry name" value="Oligo-1,6-glucosidase, Domain 2"/>
    <property type="match status" value="1"/>
</dbReference>
<name>A0ABW2EIB2_9BACI</name>
<sequence length="639" mass="75311">MRQQNIYHNSFHTKFREPFGAAPNGSNVTLTIDIHNHYDVSRVVLHHIHDKSDQEYTQDMDLYSEEHQFFSYETTVEMPNTPQLVWYYFEIITDEETLYYGRVNIEESGEGVIYEQVPPSWQITVYDPSYETPKWWKHATMYQIFPDRFNIGGELDLNKAPKSSVMHTHWENDPYYIRDEDGGVVRWDFFGGNLEGIIKKLDYIKSLGISVIYLNPIFEAESNHRYDTGDYHKVDPLLGTKEDFEKLIEEAAERGLEIMLDGVFSHTGSNSKYFNKRNEYDTLGAYQSKDSPFYSWYQFHNYPDEYEAWWGVGTLPTLNKEDQSYQHFLVHDKDSVIKTWQRAGMKHWRLDVADELTDDLIKKIYLQLKRNNESSVLLGEVWEDASNKKAYGKRRDYLLGGVLDSVMNYPLRELMLGFIKGEVDAYFVHRRLLTLSEHYPKSYFYSVMNMLSSHDVERIKTLLDGFIPVEFSDERRSRIIQAQVKALSLWLYSFPGVPSLYYGDEAGVTGEGDPDNRKPFPWGREEQELVEWYQTIGQWRKEHQAIRTGAWTPHALHEDVFAFERSTTNGVDHFGDETKEEHMIYLMNRNVEKEVKISLPVRKGKWQHMDNKRRVFEAKNELLTLILNPSESMLLRHMH</sequence>
<reference evidence="5" key="1">
    <citation type="journal article" date="2019" name="Int. J. Syst. Evol. Microbiol.">
        <title>The Global Catalogue of Microorganisms (GCM) 10K type strain sequencing project: providing services to taxonomists for standard genome sequencing and annotation.</title>
        <authorList>
            <consortium name="The Broad Institute Genomics Platform"/>
            <consortium name="The Broad Institute Genome Sequencing Center for Infectious Disease"/>
            <person name="Wu L."/>
            <person name="Ma J."/>
        </authorList>
    </citation>
    <scope>NUCLEOTIDE SEQUENCE [LARGE SCALE GENOMIC DNA]</scope>
    <source>
        <strain evidence="5">CGMCC 4.1621</strain>
    </source>
</reference>
<dbReference type="InterPro" id="IPR004185">
    <property type="entry name" value="Glyco_hydro_13_lg-like_dom"/>
</dbReference>
<dbReference type="SUPFAM" id="SSF81296">
    <property type="entry name" value="E set domains"/>
    <property type="match status" value="1"/>
</dbReference>
<evidence type="ECO:0000313" key="5">
    <source>
        <dbReference type="Proteomes" id="UP001596410"/>
    </source>
</evidence>
<dbReference type="PANTHER" id="PTHR10357">
    <property type="entry name" value="ALPHA-AMYLASE FAMILY MEMBER"/>
    <property type="match status" value="1"/>
</dbReference>
<dbReference type="Gene3D" id="3.20.20.80">
    <property type="entry name" value="Glycosidases"/>
    <property type="match status" value="1"/>
</dbReference>
<dbReference type="RefSeq" id="WP_204708684.1">
    <property type="nucleotide sequence ID" value="NZ_JBHSZV010000010.1"/>
</dbReference>
<dbReference type="SUPFAM" id="SSF51445">
    <property type="entry name" value="(Trans)glycosidases"/>
    <property type="match status" value="1"/>
</dbReference>
<dbReference type="InterPro" id="IPR013783">
    <property type="entry name" value="Ig-like_fold"/>
</dbReference>
<keyword evidence="5" id="KW-1185">Reference proteome</keyword>
<dbReference type="SMART" id="SM00642">
    <property type="entry name" value="Aamy"/>
    <property type="match status" value="1"/>
</dbReference>
<dbReference type="Proteomes" id="UP001596410">
    <property type="component" value="Unassembled WGS sequence"/>
</dbReference>
<dbReference type="EMBL" id="JBHSZV010000010">
    <property type="protein sequence ID" value="MFC7060967.1"/>
    <property type="molecule type" value="Genomic_DNA"/>
</dbReference>
<evidence type="ECO:0000259" key="3">
    <source>
        <dbReference type="SMART" id="SM00642"/>
    </source>
</evidence>
<feature type="domain" description="Glycosyl hydrolase family 13 catalytic" evidence="3">
    <location>
        <begin position="143"/>
        <end position="540"/>
    </location>
</feature>
<dbReference type="Pfam" id="PF00128">
    <property type="entry name" value="Alpha-amylase"/>
    <property type="match status" value="1"/>
</dbReference>
<dbReference type="InterPro" id="IPR014756">
    <property type="entry name" value="Ig_E-set"/>
</dbReference>
<evidence type="ECO:0000313" key="4">
    <source>
        <dbReference type="EMBL" id="MFC7060967.1"/>
    </source>
</evidence>
<accession>A0ABW2EIB2</accession>
<dbReference type="CDD" id="cd02857">
    <property type="entry name" value="E_set_CDase_PDE_N"/>
    <property type="match status" value="1"/>
</dbReference>
<dbReference type="GO" id="GO:0016787">
    <property type="term" value="F:hydrolase activity"/>
    <property type="evidence" value="ECO:0007669"/>
    <property type="project" value="UniProtKB-KW"/>
</dbReference>
<gene>
    <name evidence="4" type="ORF">ACFQIC_03670</name>
</gene>
<dbReference type="PANTHER" id="PTHR10357:SF210">
    <property type="entry name" value="MALTODEXTRIN GLUCOSIDASE"/>
    <property type="match status" value="1"/>
</dbReference>
<evidence type="ECO:0000256" key="2">
    <source>
        <dbReference type="ARBA" id="ARBA00023295"/>
    </source>
</evidence>
<protein>
    <submittedName>
        <fullName evidence="4">Glycoside hydrolase family 13 protein</fullName>
    </submittedName>
</protein>
<dbReference type="InterPro" id="IPR045857">
    <property type="entry name" value="O16G_dom_2"/>
</dbReference>
<dbReference type="CDD" id="cd11338">
    <property type="entry name" value="AmyAc_CMD"/>
    <property type="match status" value="1"/>
</dbReference>
<dbReference type="InterPro" id="IPR017853">
    <property type="entry name" value="GH"/>
</dbReference>
<organism evidence="4 5">
    <name type="scientific">Halobacillus seohaensis</name>
    <dbReference type="NCBI Taxonomy" id="447421"/>
    <lineage>
        <taxon>Bacteria</taxon>
        <taxon>Bacillati</taxon>
        <taxon>Bacillota</taxon>
        <taxon>Bacilli</taxon>
        <taxon>Bacillales</taxon>
        <taxon>Bacillaceae</taxon>
        <taxon>Halobacillus</taxon>
    </lineage>
</organism>
<keyword evidence="1 4" id="KW-0378">Hydrolase</keyword>